<dbReference type="InterPro" id="IPR036894">
    <property type="entry name" value="YbaB-like_sf"/>
</dbReference>
<dbReference type="Proteomes" id="UP000323876">
    <property type="component" value="Unassembled WGS sequence"/>
</dbReference>
<dbReference type="AlphaFoldDB" id="A0A5N0EC04"/>
<name>A0A5N0EC04_9NOCA</name>
<accession>A0A5N0EC04</accession>
<keyword evidence="1" id="KW-0175">Coiled coil</keyword>
<evidence type="ECO:0000313" key="4">
    <source>
        <dbReference type="Proteomes" id="UP000323876"/>
    </source>
</evidence>
<dbReference type="GO" id="GO:0003677">
    <property type="term" value="F:DNA binding"/>
    <property type="evidence" value="ECO:0007669"/>
    <property type="project" value="InterPro"/>
</dbReference>
<reference evidence="3 4" key="1">
    <citation type="submission" date="2019-09" db="EMBL/GenBank/DDBJ databases">
        <authorList>
            <person name="Wang X."/>
        </authorList>
    </citation>
    <scope>NUCLEOTIDE SEQUENCE [LARGE SCALE GENOMIC DNA]</scope>
    <source>
        <strain evidence="3 4">CICC 11023</strain>
    </source>
</reference>
<protein>
    <recommendedName>
        <fullName evidence="5">YbaB/EbfC family nucleoid-associated protein</fullName>
    </recommendedName>
</protein>
<keyword evidence="4" id="KW-1185">Reference proteome</keyword>
<comment type="caution">
    <text evidence="3">The sequence shown here is derived from an EMBL/GenBank/DDBJ whole genome shotgun (WGS) entry which is preliminary data.</text>
</comment>
<evidence type="ECO:0000313" key="3">
    <source>
        <dbReference type="EMBL" id="KAA8885714.1"/>
    </source>
</evidence>
<feature type="region of interest" description="Disordered" evidence="2">
    <location>
        <begin position="125"/>
        <end position="155"/>
    </location>
</feature>
<dbReference type="RefSeq" id="WP_150405272.1">
    <property type="nucleotide sequence ID" value="NZ_VXLC01000015.1"/>
</dbReference>
<dbReference type="Gene3D" id="3.30.1310.10">
    <property type="entry name" value="Nucleoid-associated protein YbaB-like domain"/>
    <property type="match status" value="1"/>
</dbReference>
<gene>
    <name evidence="3" type="ORF">F3087_29230</name>
</gene>
<proteinExistence type="predicted"/>
<dbReference type="OrthoDB" id="9986271at2"/>
<feature type="coiled-coil region" evidence="1">
    <location>
        <begin position="16"/>
        <end position="46"/>
    </location>
</feature>
<dbReference type="InterPro" id="IPR004401">
    <property type="entry name" value="YbaB/EbfC"/>
</dbReference>
<organism evidence="3 4">
    <name type="scientific">Nocardia colli</name>
    <dbReference type="NCBI Taxonomy" id="2545717"/>
    <lineage>
        <taxon>Bacteria</taxon>
        <taxon>Bacillati</taxon>
        <taxon>Actinomycetota</taxon>
        <taxon>Actinomycetes</taxon>
        <taxon>Mycobacteriales</taxon>
        <taxon>Nocardiaceae</taxon>
        <taxon>Nocardia</taxon>
    </lineage>
</organism>
<dbReference type="Pfam" id="PF02575">
    <property type="entry name" value="YbaB_DNA_bd"/>
    <property type="match status" value="1"/>
</dbReference>
<evidence type="ECO:0000256" key="2">
    <source>
        <dbReference type="SAM" id="MobiDB-lite"/>
    </source>
</evidence>
<sequence length="155" mass="16578">MTGDYSRFGSPGAELLNRLAEQARNLSEMVEEVEALEAEVTDDQHAVTVRCTAGGVVQAVTIHSAARKLTNQVLGELITATTNSAFAQAQAAAAARAGEYHAAQREINEHLRRHDPAAAAALTELTAKISGPPAPVTSDEQDDEPRYRRPAVFDD</sequence>
<dbReference type="SUPFAM" id="SSF82607">
    <property type="entry name" value="YbaB-like"/>
    <property type="match status" value="1"/>
</dbReference>
<dbReference type="EMBL" id="VXLC01000015">
    <property type="protein sequence ID" value="KAA8885714.1"/>
    <property type="molecule type" value="Genomic_DNA"/>
</dbReference>
<evidence type="ECO:0000256" key="1">
    <source>
        <dbReference type="SAM" id="Coils"/>
    </source>
</evidence>
<evidence type="ECO:0008006" key="5">
    <source>
        <dbReference type="Google" id="ProtNLM"/>
    </source>
</evidence>